<dbReference type="InterPro" id="IPR006140">
    <property type="entry name" value="D-isomer_DH_NAD-bd"/>
</dbReference>
<keyword evidence="4" id="KW-1185">Reference proteome</keyword>
<feature type="region of interest" description="Disordered" evidence="1">
    <location>
        <begin position="209"/>
        <end position="286"/>
    </location>
</feature>
<accession>A0A2P6SI05</accession>
<name>A0A2P6SI05_ROSCH</name>
<dbReference type="Gene3D" id="3.40.50.720">
    <property type="entry name" value="NAD(P)-binding Rossmann-like Domain"/>
    <property type="match status" value="2"/>
</dbReference>
<feature type="domain" description="D-isomer specific 2-hydroxyacid dehydrogenase NAD-binding" evidence="2">
    <location>
        <begin position="23"/>
        <end position="176"/>
    </location>
</feature>
<evidence type="ECO:0000313" key="4">
    <source>
        <dbReference type="Proteomes" id="UP000238479"/>
    </source>
</evidence>
<feature type="compositionally biased region" description="Polar residues" evidence="1">
    <location>
        <begin position="244"/>
        <end position="279"/>
    </location>
</feature>
<comment type="caution">
    <text evidence="3">The sequence shown here is derived from an EMBL/GenBank/DDBJ whole genome shotgun (WGS) entry which is preliminary data.</text>
</comment>
<dbReference type="STRING" id="74649.A0A2P6SI05"/>
<evidence type="ECO:0000259" key="2">
    <source>
        <dbReference type="Pfam" id="PF02826"/>
    </source>
</evidence>
<protein>
    <submittedName>
        <fullName evidence="3">Putative D-lactate dehydrogenase</fullName>
        <ecNumber evidence="3">1.1.1.28</ecNumber>
    </submittedName>
</protein>
<dbReference type="EMBL" id="PDCK01000039">
    <property type="protein sequence ID" value="PRQ58310.1"/>
    <property type="molecule type" value="Genomic_DNA"/>
</dbReference>
<dbReference type="PANTHER" id="PTHR43254">
    <property type="entry name" value="C-TERMINAL BINDING PROTEIN AN-RELATED"/>
    <property type="match status" value="1"/>
</dbReference>
<dbReference type="Pfam" id="PF02826">
    <property type="entry name" value="2-Hacid_dh_C"/>
    <property type="match status" value="1"/>
</dbReference>
<dbReference type="GO" id="GO:0051287">
    <property type="term" value="F:NAD binding"/>
    <property type="evidence" value="ECO:0007669"/>
    <property type="project" value="InterPro"/>
</dbReference>
<dbReference type="GO" id="GO:0008720">
    <property type="term" value="F:D-lactate dehydrogenase (NAD+) activity"/>
    <property type="evidence" value="ECO:0007669"/>
    <property type="project" value="UniProtKB-EC"/>
</dbReference>
<organism evidence="3 4">
    <name type="scientific">Rosa chinensis</name>
    <name type="common">China rose</name>
    <dbReference type="NCBI Taxonomy" id="74649"/>
    <lineage>
        <taxon>Eukaryota</taxon>
        <taxon>Viridiplantae</taxon>
        <taxon>Streptophyta</taxon>
        <taxon>Embryophyta</taxon>
        <taxon>Tracheophyta</taxon>
        <taxon>Spermatophyta</taxon>
        <taxon>Magnoliopsida</taxon>
        <taxon>eudicotyledons</taxon>
        <taxon>Gunneridae</taxon>
        <taxon>Pentapetalae</taxon>
        <taxon>rosids</taxon>
        <taxon>fabids</taxon>
        <taxon>Rosales</taxon>
        <taxon>Rosaceae</taxon>
        <taxon>Rosoideae</taxon>
        <taxon>Rosoideae incertae sedis</taxon>
        <taxon>Rosa</taxon>
    </lineage>
</organism>
<feature type="compositionally biased region" description="Low complexity" evidence="1">
    <location>
        <begin position="234"/>
        <end position="243"/>
    </location>
</feature>
<sequence>MNNRLSLISLELERVLVSVLSYYKEQCRGLVLGIIGRSAAARSMVTRRLAFKISVLFFDVEVNGKVSKSYGFPSAARKMDTLNDLLAASDLISLHCPLTNETIQILNAECLQHVKAGIFIFHLGPCLRNIFGSFFFFFLLIDGTLAGCALDGAEGPQWMEAWVKEMPNVLILPHSADYSEEVWLEIREKAISVLQTFFFDGVVPKNVVSDEDEEESEIGDENEPSDKLKQENPLQLTLVQQLTDVSHASPESSLNKVTNQSKESPSQQGSGLSQNSTTRSDGRRSR</sequence>
<dbReference type="InterPro" id="IPR045015">
    <property type="entry name" value="AN-like"/>
</dbReference>
<feature type="compositionally biased region" description="Acidic residues" evidence="1">
    <location>
        <begin position="209"/>
        <end position="223"/>
    </location>
</feature>
<reference evidence="3 4" key="1">
    <citation type="journal article" date="2018" name="Nat. Genet.">
        <title>The Rosa genome provides new insights in the design of modern roses.</title>
        <authorList>
            <person name="Bendahmane M."/>
        </authorList>
    </citation>
    <scope>NUCLEOTIDE SEQUENCE [LARGE SCALE GENOMIC DNA]</scope>
    <source>
        <strain evidence="4">cv. Old Blush</strain>
    </source>
</reference>
<evidence type="ECO:0000256" key="1">
    <source>
        <dbReference type="SAM" id="MobiDB-lite"/>
    </source>
</evidence>
<dbReference type="Gramene" id="PRQ58310">
    <property type="protein sequence ID" value="PRQ58310"/>
    <property type="gene ID" value="RchiOBHm_Chr1g0357901"/>
</dbReference>
<keyword evidence="3" id="KW-0560">Oxidoreductase</keyword>
<dbReference type="OMA" id="SYYKEQC"/>
<dbReference type="EC" id="1.1.1.28" evidence="3"/>
<dbReference type="PANTHER" id="PTHR43254:SF3">
    <property type="entry name" value="C-TERMINAL BINDING PROTEIN AN"/>
    <property type="match status" value="1"/>
</dbReference>
<evidence type="ECO:0000313" key="3">
    <source>
        <dbReference type="EMBL" id="PRQ58310.1"/>
    </source>
</evidence>
<gene>
    <name evidence="3" type="ORF">RchiOBHm_Chr1g0357901</name>
</gene>
<dbReference type="SUPFAM" id="SSF51735">
    <property type="entry name" value="NAD(P)-binding Rossmann-fold domains"/>
    <property type="match status" value="1"/>
</dbReference>
<dbReference type="GO" id="GO:0000226">
    <property type="term" value="P:microtubule cytoskeleton organization"/>
    <property type="evidence" value="ECO:0007669"/>
    <property type="project" value="InterPro"/>
</dbReference>
<dbReference type="Proteomes" id="UP000238479">
    <property type="component" value="Chromosome 1"/>
</dbReference>
<dbReference type="AlphaFoldDB" id="A0A2P6SI05"/>
<dbReference type="InterPro" id="IPR036291">
    <property type="entry name" value="NAD(P)-bd_dom_sf"/>
</dbReference>
<proteinExistence type="predicted"/>